<dbReference type="GO" id="GO:0005739">
    <property type="term" value="C:mitochondrion"/>
    <property type="evidence" value="ECO:0007669"/>
    <property type="project" value="TreeGrafter"/>
</dbReference>
<feature type="domain" description="Co-chaperone HscB C-terminal oligomerisation" evidence="3">
    <location>
        <begin position="136"/>
        <end position="208"/>
    </location>
</feature>
<organism evidence="4 5">
    <name type="scientific">Australozyma saopauloensis</name>
    <dbReference type="NCBI Taxonomy" id="291208"/>
    <lineage>
        <taxon>Eukaryota</taxon>
        <taxon>Fungi</taxon>
        <taxon>Dikarya</taxon>
        <taxon>Ascomycota</taxon>
        <taxon>Saccharomycotina</taxon>
        <taxon>Pichiomycetes</taxon>
        <taxon>Metschnikowiaceae</taxon>
        <taxon>Australozyma</taxon>
    </lineage>
</organism>
<dbReference type="PANTHER" id="PTHR14021">
    <property type="entry name" value="IRON-SULFUR CLUSTER CO-CHAPERONE PROTEIN HSCB"/>
    <property type="match status" value="1"/>
</dbReference>
<keyword evidence="2" id="KW-0143">Chaperone</keyword>
<dbReference type="AlphaFoldDB" id="A0AAX4HGN9"/>
<dbReference type="InterPro" id="IPR009073">
    <property type="entry name" value="HscB_oligo_C"/>
</dbReference>
<dbReference type="GeneID" id="88176112"/>
<dbReference type="InterPro" id="IPR004640">
    <property type="entry name" value="HscB"/>
</dbReference>
<dbReference type="GO" id="GO:0051087">
    <property type="term" value="F:protein-folding chaperone binding"/>
    <property type="evidence" value="ECO:0007669"/>
    <property type="project" value="InterPro"/>
</dbReference>
<proteinExistence type="inferred from homology"/>
<dbReference type="Proteomes" id="UP001338582">
    <property type="component" value="Chromosome 7"/>
</dbReference>
<evidence type="ECO:0000313" key="4">
    <source>
        <dbReference type="EMBL" id="WPK27656.1"/>
    </source>
</evidence>
<evidence type="ECO:0000256" key="2">
    <source>
        <dbReference type="ARBA" id="ARBA00023186"/>
    </source>
</evidence>
<dbReference type="InterPro" id="IPR036869">
    <property type="entry name" value="J_dom_sf"/>
</dbReference>
<protein>
    <recommendedName>
        <fullName evidence="3">Co-chaperone HscB C-terminal oligomerisation domain-containing protein</fullName>
    </recommendedName>
</protein>
<dbReference type="SUPFAM" id="SSF46565">
    <property type="entry name" value="Chaperone J-domain"/>
    <property type="match status" value="1"/>
</dbReference>
<evidence type="ECO:0000256" key="1">
    <source>
        <dbReference type="ARBA" id="ARBA00010476"/>
    </source>
</evidence>
<dbReference type="InterPro" id="IPR036386">
    <property type="entry name" value="HscB_C_sf"/>
</dbReference>
<gene>
    <name evidence="4" type="ORF">PUMCH_005053</name>
</gene>
<dbReference type="SUPFAM" id="SSF47144">
    <property type="entry name" value="HSC20 (HSCB), C-terminal oligomerisation domain"/>
    <property type="match status" value="1"/>
</dbReference>
<reference evidence="4 5" key="1">
    <citation type="submission" date="2023-10" db="EMBL/GenBank/DDBJ databases">
        <title>Draft Genome Sequence of Candida saopaulonensis from a very Premature Infant with Sepsis.</title>
        <authorList>
            <person name="Ning Y."/>
            <person name="Dai R."/>
            <person name="Xiao M."/>
            <person name="Xu Y."/>
            <person name="Yan Q."/>
            <person name="Zhang L."/>
        </authorList>
    </citation>
    <scope>NUCLEOTIDE SEQUENCE [LARGE SCALE GENOMIC DNA]</scope>
    <source>
        <strain evidence="4 5">19XY460</strain>
    </source>
</reference>
<dbReference type="KEGG" id="asau:88176112"/>
<dbReference type="NCBIfam" id="TIGR00714">
    <property type="entry name" value="hscB"/>
    <property type="match status" value="1"/>
</dbReference>
<dbReference type="EMBL" id="CP138900">
    <property type="protein sequence ID" value="WPK27656.1"/>
    <property type="molecule type" value="Genomic_DNA"/>
</dbReference>
<comment type="similarity">
    <text evidence="1">Belongs to the HscB family.</text>
</comment>
<dbReference type="Gene3D" id="1.20.1280.20">
    <property type="entry name" value="HscB, C-terminal domain"/>
    <property type="match status" value="1"/>
</dbReference>
<dbReference type="GO" id="GO:0001671">
    <property type="term" value="F:ATPase activator activity"/>
    <property type="evidence" value="ECO:0007669"/>
    <property type="project" value="InterPro"/>
</dbReference>
<accession>A0AAX4HGN9</accession>
<dbReference type="Gene3D" id="1.10.287.110">
    <property type="entry name" value="DnaJ domain"/>
    <property type="match status" value="1"/>
</dbReference>
<evidence type="ECO:0000313" key="5">
    <source>
        <dbReference type="Proteomes" id="UP001338582"/>
    </source>
</evidence>
<evidence type="ECO:0000259" key="3">
    <source>
        <dbReference type="Pfam" id="PF07743"/>
    </source>
</evidence>
<dbReference type="PANTHER" id="PTHR14021:SF15">
    <property type="entry name" value="IRON-SULFUR CLUSTER CO-CHAPERONE PROTEIN HSCB"/>
    <property type="match status" value="1"/>
</dbReference>
<dbReference type="GO" id="GO:0051259">
    <property type="term" value="P:protein complex oligomerization"/>
    <property type="evidence" value="ECO:0007669"/>
    <property type="project" value="InterPro"/>
</dbReference>
<dbReference type="GO" id="GO:0044571">
    <property type="term" value="P:[2Fe-2S] cluster assembly"/>
    <property type="evidence" value="ECO:0007669"/>
    <property type="project" value="InterPro"/>
</dbReference>
<keyword evidence="5" id="KW-1185">Reference proteome</keyword>
<dbReference type="RefSeq" id="XP_062880033.1">
    <property type="nucleotide sequence ID" value="XM_063023963.1"/>
</dbReference>
<name>A0AAX4HGN9_9ASCO</name>
<dbReference type="Pfam" id="PF07743">
    <property type="entry name" value="HSCB_C"/>
    <property type="match status" value="1"/>
</dbReference>
<sequence length="220" mass="25169">MFSSQRHISRAARRWASTGTGKNYFQLFPKSFPNQGPPKDLFLVNARTLRKEFRALQSQNHPDIIMGSLSFSENKGIDETSSSINRAYSVVKNPYMRAAHIIELLHPEHFDITTDETSKQLISKLKSNSAQSLNYEELLMTVLEAHEALEMANRELDLDVVQTENDERIDECEKEIAKLLGSQPIDWDKIIAEAIKLKYWANIANGIKEWEQGKPVLLTH</sequence>